<comment type="caution">
    <text evidence="1">The sequence shown here is derived from an EMBL/GenBank/DDBJ whole genome shotgun (WGS) entry which is preliminary data.</text>
</comment>
<evidence type="ECO:0000313" key="2">
    <source>
        <dbReference type="Proteomes" id="UP001060215"/>
    </source>
</evidence>
<keyword evidence="2" id="KW-1185">Reference proteome</keyword>
<accession>A0ACC0FS05</accession>
<evidence type="ECO:0000313" key="1">
    <source>
        <dbReference type="EMBL" id="KAI7991455.1"/>
    </source>
</evidence>
<sequence>MGCGSGILRSIWSENTKNINDNDKYYNFCLEQERKFLENGSMLLEEHIAFSNGRYNIPIRRFSVDELSQATNRFCFSNQIVSGLCSSRIYRGLFEECLIFVKKYNDPNGHLYSNEVKSFAIHDLAVTTLMSSHKNALKLIGCCLDFEFPASVYKCTGSIESLANRLCERKGDMMENNGLLMWKSRLKIAYDIAYAIVYMHTTFSTPIIHRDLTPDHIIITNLALLN</sequence>
<dbReference type="EMBL" id="CM045770">
    <property type="protein sequence ID" value="KAI7991455.1"/>
    <property type="molecule type" value="Genomic_DNA"/>
</dbReference>
<name>A0ACC0FS05_9ERIC</name>
<protein>
    <submittedName>
        <fullName evidence="1">Non-functional pseudokinase ZED1</fullName>
    </submittedName>
</protein>
<organism evidence="1 2">
    <name type="scientific">Camellia lanceoleosa</name>
    <dbReference type="NCBI Taxonomy" id="1840588"/>
    <lineage>
        <taxon>Eukaryota</taxon>
        <taxon>Viridiplantae</taxon>
        <taxon>Streptophyta</taxon>
        <taxon>Embryophyta</taxon>
        <taxon>Tracheophyta</taxon>
        <taxon>Spermatophyta</taxon>
        <taxon>Magnoliopsida</taxon>
        <taxon>eudicotyledons</taxon>
        <taxon>Gunneridae</taxon>
        <taxon>Pentapetalae</taxon>
        <taxon>asterids</taxon>
        <taxon>Ericales</taxon>
        <taxon>Theaceae</taxon>
        <taxon>Camellia</taxon>
    </lineage>
</organism>
<gene>
    <name evidence="1" type="ORF">LOK49_LG12G00594</name>
</gene>
<proteinExistence type="predicted"/>
<reference evidence="1 2" key="1">
    <citation type="journal article" date="2022" name="Plant J.">
        <title>Chromosome-level genome of Camellia lanceoleosa provides a valuable resource for understanding genome evolution and self-incompatibility.</title>
        <authorList>
            <person name="Gong W."/>
            <person name="Xiao S."/>
            <person name="Wang L."/>
            <person name="Liao Z."/>
            <person name="Chang Y."/>
            <person name="Mo W."/>
            <person name="Hu G."/>
            <person name="Li W."/>
            <person name="Zhao G."/>
            <person name="Zhu H."/>
            <person name="Hu X."/>
            <person name="Ji K."/>
            <person name="Xiang X."/>
            <person name="Song Q."/>
            <person name="Yuan D."/>
            <person name="Jin S."/>
            <person name="Zhang L."/>
        </authorList>
    </citation>
    <scope>NUCLEOTIDE SEQUENCE [LARGE SCALE GENOMIC DNA]</scope>
    <source>
        <strain evidence="1">SQ_2022a</strain>
    </source>
</reference>
<dbReference type="Proteomes" id="UP001060215">
    <property type="component" value="Chromosome 13"/>
</dbReference>